<organism evidence="1">
    <name type="scientific">Amphimedon queenslandica</name>
    <name type="common">Sponge</name>
    <dbReference type="NCBI Taxonomy" id="400682"/>
    <lineage>
        <taxon>Eukaryota</taxon>
        <taxon>Metazoa</taxon>
        <taxon>Porifera</taxon>
        <taxon>Demospongiae</taxon>
        <taxon>Heteroscleromorpha</taxon>
        <taxon>Haplosclerida</taxon>
        <taxon>Niphatidae</taxon>
        <taxon>Amphimedon</taxon>
    </lineage>
</organism>
<evidence type="ECO:0000313" key="1">
    <source>
        <dbReference type="EnsemblMetazoa" id="Aqu2.1.17471_001"/>
    </source>
</evidence>
<sequence>MSDHTPGANTQQLVVSQSHRIEKEIRMRIRKLVPRTVRLPASQTSPIYQP</sequence>
<dbReference type="InParanoid" id="A0A1X7TQU3"/>
<dbReference type="AlphaFoldDB" id="A0A1X7TQU3"/>
<accession>A0A1X7TQU3</accession>
<reference evidence="1" key="1">
    <citation type="submission" date="2017-05" db="UniProtKB">
        <authorList>
            <consortium name="EnsemblMetazoa"/>
        </authorList>
    </citation>
    <scope>IDENTIFICATION</scope>
</reference>
<name>A0A1X7TQU3_AMPQE</name>
<protein>
    <submittedName>
        <fullName evidence="1">Uncharacterized protein</fullName>
    </submittedName>
</protein>
<dbReference type="EnsemblMetazoa" id="Aqu2.1.17471_001">
    <property type="protein sequence ID" value="Aqu2.1.17471_001"/>
    <property type="gene ID" value="Aqu2.1.17471"/>
</dbReference>
<proteinExistence type="predicted"/>